<sequence length="60" mass="7349">MKENHLIQIIRLYLKERETRTLTTKKDSRLKHAKAPPYLIYRKLKEQFIPKTAYSKKEFN</sequence>
<proteinExistence type="predicted"/>
<keyword evidence="2" id="KW-1185">Reference proteome</keyword>
<organism evidence="1 2">
    <name type="scientific">Racocetra fulgida</name>
    <dbReference type="NCBI Taxonomy" id="60492"/>
    <lineage>
        <taxon>Eukaryota</taxon>
        <taxon>Fungi</taxon>
        <taxon>Fungi incertae sedis</taxon>
        <taxon>Mucoromycota</taxon>
        <taxon>Glomeromycotina</taxon>
        <taxon>Glomeromycetes</taxon>
        <taxon>Diversisporales</taxon>
        <taxon>Gigasporaceae</taxon>
        <taxon>Racocetra</taxon>
    </lineage>
</organism>
<gene>
    <name evidence="1" type="ORF">RFULGI_LOCUS10038</name>
</gene>
<dbReference type="Proteomes" id="UP000789396">
    <property type="component" value="Unassembled WGS sequence"/>
</dbReference>
<comment type="caution">
    <text evidence="1">The sequence shown here is derived from an EMBL/GenBank/DDBJ whole genome shotgun (WGS) entry which is preliminary data.</text>
</comment>
<evidence type="ECO:0000313" key="1">
    <source>
        <dbReference type="EMBL" id="CAG8691958.1"/>
    </source>
</evidence>
<name>A0A9N9ERC6_9GLOM</name>
<accession>A0A9N9ERC6</accession>
<feature type="non-terminal residue" evidence="1">
    <location>
        <position position="60"/>
    </location>
</feature>
<reference evidence="1" key="1">
    <citation type="submission" date="2021-06" db="EMBL/GenBank/DDBJ databases">
        <authorList>
            <person name="Kallberg Y."/>
            <person name="Tangrot J."/>
            <person name="Rosling A."/>
        </authorList>
    </citation>
    <scope>NUCLEOTIDE SEQUENCE</scope>
    <source>
        <strain evidence="1">IN212</strain>
    </source>
</reference>
<dbReference type="AlphaFoldDB" id="A0A9N9ERC6"/>
<evidence type="ECO:0000313" key="2">
    <source>
        <dbReference type="Proteomes" id="UP000789396"/>
    </source>
</evidence>
<protein>
    <submittedName>
        <fullName evidence="1">16403_t:CDS:1</fullName>
    </submittedName>
</protein>
<dbReference type="EMBL" id="CAJVPZ010019065">
    <property type="protein sequence ID" value="CAG8691958.1"/>
    <property type="molecule type" value="Genomic_DNA"/>
</dbReference>